<gene>
    <name evidence="1" type="ORF">RsS93_34070</name>
</gene>
<sequence length="80" mass="8795">MAQFSMEIMRLIGSVPRGNQQTKHIDDAVASLSVVLSDEEAERLEKAYTARLDQQGVSIPALLHRSIEASTGFKRDAPLV</sequence>
<dbReference type="EMBL" id="BLAJ01000003">
    <property type="protein sequence ID" value="GES50793.1"/>
    <property type="molecule type" value="Genomic_DNA"/>
</dbReference>
<dbReference type="RefSeq" id="WP_152093830.1">
    <property type="nucleotide sequence ID" value="NZ_BLAJ01000003.1"/>
</dbReference>
<dbReference type="Proteomes" id="UP000390335">
    <property type="component" value="Unassembled WGS sequence"/>
</dbReference>
<reference evidence="1 2" key="1">
    <citation type="journal article" date="2020" name="Genome Biol. Evol.">
        <title>Rhizobium dioscoreae sp. nov., a plant growth-promoting bacterium isolated from yam (Dioscorea species).</title>
        <authorList>
            <person name="Ouyabe M."/>
            <person name="Tanaka N."/>
            <person name="Shiwa Y."/>
            <person name="Fujita N."/>
            <person name="Kikuno H."/>
            <person name="Babil P."/>
            <person name="Shiwachi H."/>
        </authorList>
    </citation>
    <scope>NUCLEOTIDE SEQUENCE [LARGE SCALE GENOMIC DNA]</scope>
    <source>
        <strain evidence="1 2">S-93</strain>
    </source>
</reference>
<organism evidence="1 2">
    <name type="scientific">Rhizobium dioscoreae</name>
    <dbReference type="NCBI Taxonomy" id="2653122"/>
    <lineage>
        <taxon>Bacteria</taxon>
        <taxon>Pseudomonadati</taxon>
        <taxon>Pseudomonadota</taxon>
        <taxon>Alphaproteobacteria</taxon>
        <taxon>Hyphomicrobiales</taxon>
        <taxon>Rhizobiaceae</taxon>
        <taxon>Rhizobium/Agrobacterium group</taxon>
        <taxon>Rhizobium</taxon>
    </lineage>
</organism>
<comment type="caution">
    <text evidence="1">The sequence shown here is derived from an EMBL/GenBank/DDBJ whole genome shotgun (WGS) entry which is preliminary data.</text>
</comment>
<protein>
    <submittedName>
        <fullName evidence="1">Uncharacterized protein</fullName>
    </submittedName>
</protein>
<name>A0ABQ0Z5H2_9HYPH</name>
<accession>A0ABQ0Z5H2</accession>
<evidence type="ECO:0000313" key="2">
    <source>
        <dbReference type="Proteomes" id="UP000390335"/>
    </source>
</evidence>
<keyword evidence="2" id="KW-1185">Reference proteome</keyword>
<proteinExistence type="predicted"/>
<evidence type="ECO:0000313" key="1">
    <source>
        <dbReference type="EMBL" id="GES50793.1"/>
    </source>
</evidence>